<organism evidence="2">
    <name type="scientific">uncultured bacterium UPO35</name>
    <dbReference type="NCBI Taxonomy" id="1776962"/>
    <lineage>
        <taxon>Bacteria</taxon>
        <taxon>environmental samples</taxon>
    </lineage>
</organism>
<evidence type="ECO:0008006" key="3">
    <source>
        <dbReference type="Google" id="ProtNLM"/>
    </source>
</evidence>
<accession>A0A126SXG7</accession>
<evidence type="ECO:0000313" key="2">
    <source>
        <dbReference type="EMBL" id="AMK59001.1"/>
    </source>
</evidence>
<dbReference type="InterPro" id="IPR045584">
    <property type="entry name" value="Pilin-like"/>
</dbReference>
<dbReference type="Pfam" id="PF07963">
    <property type="entry name" value="N_methyl"/>
    <property type="match status" value="1"/>
</dbReference>
<feature type="transmembrane region" description="Helical" evidence="1">
    <location>
        <begin position="21"/>
        <end position="43"/>
    </location>
</feature>
<keyword evidence="1" id="KW-0812">Transmembrane</keyword>
<keyword evidence="1" id="KW-1133">Transmembrane helix</keyword>
<dbReference type="SUPFAM" id="SSF54523">
    <property type="entry name" value="Pili subunits"/>
    <property type="match status" value="1"/>
</dbReference>
<name>A0A126SXG7_9BACT</name>
<sequence>MKRSTLPVSMTFQRHAQRGFTLVELAIVLFIVAILLGGMLLPLSAQQDIRQRQETEKTLNDIRDALIGFAVINGRLPRPATSATDGAEAATACADDTACTGFIPWATLGSAKLDGWGKLIRYSVTPAYANAAITLSTVPKRTVQTRDVAGALSYLAGGASCTTPSQCAPAVIFSQGKNRWGTTDAGVALADGSATNVDEDANQSGPTAYFSRAMSENTTVTGGEFDDQVIWLSANVLFNRLVTAGKLP</sequence>
<protein>
    <recommendedName>
        <fullName evidence="3">Prepilin-type cleavage/methylation domain-containing protein</fullName>
    </recommendedName>
</protein>
<dbReference type="PROSITE" id="PS00409">
    <property type="entry name" value="PROKAR_NTER_METHYL"/>
    <property type="match status" value="1"/>
</dbReference>
<dbReference type="InterPro" id="IPR012902">
    <property type="entry name" value="N_methyl_site"/>
</dbReference>
<dbReference type="NCBIfam" id="TIGR02532">
    <property type="entry name" value="IV_pilin_GFxxxE"/>
    <property type="match status" value="1"/>
</dbReference>
<dbReference type="EMBL" id="KU144965">
    <property type="protein sequence ID" value="AMK59001.1"/>
    <property type="molecule type" value="Genomic_DNA"/>
</dbReference>
<reference evidence="2" key="1">
    <citation type="journal article" date="2016" name="Appl. Environ. Microbiol.">
        <title>Functional Metagenomics of a Biostimulated Petroleum-Contaminated Soil Reveals an Extraordinary Diversity of Extradiol Dioxygenases.</title>
        <authorList>
            <person name="Terron-Gonzalez L."/>
            <person name="Martin-Cabello G."/>
            <person name="Ferrer M."/>
            <person name="Santero E."/>
        </authorList>
    </citation>
    <scope>NUCLEOTIDE SEQUENCE</scope>
</reference>
<proteinExistence type="predicted"/>
<dbReference type="Gene3D" id="3.30.700.10">
    <property type="entry name" value="Glycoprotein, Type 4 Pilin"/>
    <property type="match status" value="1"/>
</dbReference>
<keyword evidence="1" id="KW-0472">Membrane</keyword>
<evidence type="ECO:0000256" key="1">
    <source>
        <dbReference type="SAM" id="Phobius"/>
    </source>
</evidence>
<dbReference type="AlphaFoldDB" id="A0A126SXG7"/>